<name>A0A1I7TH40_9PELO</name>
<sequence length="83" mass="9490">MSILFFTTDLDIKDFPYHGSNVEALCFPLIIELTYLGCNKRHLDTLLGSFDNKWIQTIISFFHCSAMKIAPHQYVYSIGALNS</sequence>
<proteinExistence type="predicted"/>
<dbReference type="WBParaSite" id="Csp11.Scaffold612.g5869.t1">
    <property type="protein sequence ID" value="Csp11.Scaffold612.g5869.t1"/>
    <property type="gene ID" value="Csp11.Scaffold612.g5869"/>
</dbReference>
<dbReference type="Proteomes" id="UP000095282">
    <property type="component" value="Unplaced"/>
</dbReference>
<keyword evidence="1" id="KW-1185">Reference proteome</keyword>
<protein>
    <submittedName>
        <fullName evidence="2">Ovule protein</fullName>
    </submittedName>
</protein>
<reference evidence="2" key="1">
    <citation type="submission" date="2016-11" db="UniProtKB">
        <authorList>
            <consortium name="WormBaseParasite"/>
        </authorList>
    </citation>
    <scope>IDENTIFICATION</scope>
</reference>
<organism evidence="1 2">
    <name type="scientific">Caenorhabditis tropicalis</name>
    <dbReference type="NCBI Taxonomy" id="1561998"/>
    <lineage>
        <taxon>Eukaryota</taxon>
        <taxon>Metazoa</taxon>
        <taxon>Ecdysozoa</taxon>
        <taxon>Nematoda</taxon>
        <taxon>Chromadorea</taxon>
        <taxon>Rhabditida</taxon>
        <taxon>Rhabditina</taxon>
        <taxon>Rhabditomorpha</taxon>
        <taxon>Rhabditoidea</taxon>
        <taxon>Rhabditidae</taxon>
        <taxon>Peloderinae</taxon>
        <taxon>Caenorhabditis</taxon>
    </lineage>
</organism>
<dbReference type="AlphaFoldDB" id="A0A1I7TH40"/>
<evidence type="ECO:0000313" key="1">
    <source>
        <dbReference type="Proteomes" id="UP000095282"/>
    </source>
</evidence>
<evidence type="ECO:0000313" key="2">
    <source>
        <dbReference type="WBParaSite" id="Csp11.Scaffold612.g5869.t1"/>
    </source>
</evidence>
<accession>A0A1I7TH40</accession>